<proteinExistence type="predicted"/>
<dbReference type="InterPro" id="IPR001471">
    <property type="entry name" value="AP2/ERF_dom"/>
</dbReference>
<evidence type="ECO:0000313" key="9">
    <source>
        <dbReference type="Proteomes" id="UP000095192"/>
    </source>
</evidence>
<evidence type="ECO:0000256" key="5">
    <source>
        <dbReference type="ARBA" id="ARBA00023242"/>
    </source>
</evidence>
<evidence type="ECO:0000313" key="8">
    <source>
        <dbReference type="EMBL" id="OEH80567.1"/>
    </source>
</evidence>
<dbReference type="GO" id="GO:0005634">
    <property type="term" value="C:nucleus"/>
    <property type="evidence" value="ECO:0007669"/>
    <property type="project" value="UniProtKB-SubCell"/>
</dbReference>
<keyword evidence="3" id="KW-0238">DNA-binding</keyword>
<feature type="region of interest" description="Disordered" evidence="6">
    <location>
        <begin position="1"/>
        <end position="35"/>
    </location>
</feature>
<dbReference type="EMBL" id="JROU02000036">
    <property type="protein sequence ID" value="OEH80567.1"/>
    <property type="molecule type" value="Genomic_DNA"/>
</dbReference>
<reference evidence="8 9" key="1">
    <citation type="journal article" date="2016" name="BMC Genomics">
        <title>Comparative genomics reveals Cyclospora cayetanensis possesses coccidia-like metabolism and invasion components but unique surface antigens.</title>
        <authorList>
            <person name="Liu S."/>
            <person name="Wang L."/>
            <person name="Zheng H."/>
            <person name="Xu Z."/>
            <person name="Roellig D.M."/>
            <person name="Li N."/>
            <person name="Frace M.A."/>
            <person name="Tang K."/>
            <person name="Arrowood M.J."/>
            <person name="Moss D.M."/>
            <person name="Zhang L."/>
            <person name="Feng Y."/>
            <person name="Xiao L."/>
        </authorList>
    </citation>
    <scope>NUCLEOTIDE SEQUENCE [LARGE SCALE GENOMIC DNA]</scope>
    <source>
        <strain evidence="8 9">CHN_HEN01</strain>
    </source>
</reference>
<protein>
    <submittedName>
        <fullName evidence="8">AP2 domain transcription factor ap2xi-5</fullName>
    </submittedName>
</protein>
<dbReference type="Gene3D" id="1.20.5.2050">
    <property type="match status" value="1"/>
</dbReference>
<feature type="domain" description="AP2/ERF" evidence="7">
    <location>
        <begin position="63"/>
        <end position="105"/>
    </location>
</feature>
<dbReference type="GO" id="GO:0003677">
    <property type="term" value="F:DNA binding"/>
    <property type="evidence" value="ECO:0007669"/>
    <property type="project" value="UniProtKB-KW"/>
</dbReference>
<sequence>MGAPLLERPPCGPPTLPGTANVLPPAGVPPAASAADGGEYEYLLDYPEQEAPDPDNPSDLKCDVAGVYWDKRSWIASWYEGGKRYYKSFSAKTHGFYRSKYWAIKVLPFRHRMAEGKKGLTHKGDGGVVAAHS</sequence>
<accession>A0A1D3DAS8</accession>
<keyword evidence="2" id="KW-0805">Transcription regulation</keyword>
<comment type="caution">
    <text evidence="8">The sequence shown here is derived from an EMBL/GenBank/DDBJ whole genome shotgun (WGS) entry which is preliminary data.</text>
</comment>
<organism evidence="8 9">
    <name type="scientific">Cyclospora cayetanensis</name>
    <dbReference type="NCBI Taxonomy" id="88456"/>
    <lineage>
        <taxon>Eukaryota</taxon>
        <taxon>Sar</taxon>
        <taxon>Alveolata</taxon>
        <taxon>Apicomplexa</taxon>
        <taxon>Conoidasida</taxon>
        <taxon>Coccidia</taxon>
        <taxon>Eucoccidiorida</taxon>
        <taxon>Eimeriorina</taxon>
        <taxon>Eimeriidae</taxon>
        <taxon>Cyclospora</taxon>
    </lineage>
</organism>
<name>A0A1D3DAS8_9EIME</name>
<keyword evidence="9" id="KW-1185">Reference proteome</keyword>
<dbReference type="InParanoid" id="A0A1D3DAS8"/>
<dbReference type="GO" id="GO:0003700">
    <property type="term" value="F:DNA-binding transcription factor activity"/>
    <property type="evidence" value="ECO:0007669"/>
    <property type="project" value="InterPro"/>
</dbReference>
<keyword evidence="4" id="KW-0804">Transcription</keyword>
<evidence type="ECO:0000256" key="4">
    <source>
        <dbReference type="ARBA" id="ARBA00023163"/>
    </source>
</evidence>
<dbReference type="VEuPathDB" id="ToxoDB:LOC34624124"/>
<comment type="subcellular location">
    <subcellularLocation>
        <location evidence="1">Nucleus</location>
    </subcellularLocation>
</comment>
<dbReference type="Proteomes" id="UP000095192">
    <property type="component" value="Unassembled WGS sequence"/>
</dbReference>
<keyword evidence="5" id="KW-0539">Nucleus</keyword>
<evidence type="ECO:0000256" key="1">
    <source>
        <dbReference type="ARBA" id="ARBA00004123"/>
    </source>
</evidence>
<evidence type="ECO:0000256" key="2">
    <source>
        <dbReference type="ARBA" id="ARBA00023015"/>
    </source>
</evidence>
<gene>
    <name evidence="8" type="ORF">cyc_08412</name>
</gene>
<evidence type="ECO:0000259" key="7">
    <source>
        <dbReference type="Pfam" id="PF00847"/>
    </source>
</evidence>
<evidence type="ECO:0000256" key="3">
    <source>
        <dbReference type="ARBA" id="ARBA00023125"/>
    </source>
</evidence>
<dbReference type="VEuPathDB" id="ToxoDB:cyc_08412"/>
<dbReference type="Pfam" id="PF00847">
    <property type="entry name" value="AP2"/>
    <property type="match status" value="1"/>
</dbReference>
<dbReference type="AlphaFoldDB" id="A0A1D3DAS8"/>
<evidence type="ECO:0000256" key="6">
    <source>
        <dbReference type="SAM" id="MobiDB-lite"/>
    </source>
</evidence>